<feature type="transmembrane region" description="Helical" evidence="8">
    <location>
        <begin position="97"/>
        <end position="116"/>
    </location>
</feature>
<dbReference type="PANTHER" id="PTHR43124">
    <property type="entry name" value="PURINE EFFLUX PUMP PBUE"/>
    <property type="match status" value="1"/>
</dbReference>
<evidence type="ECO:0000256" key="4">
    <source>
        <dbReference type="ARBA" id="ARBA00022475"/>
    </source>
</evidence>
<evidence type="ECO:0000256" key="5">
    <source>
        <dbReference type="ARBA" id="ARBA00022692"/>
    </source>
</evidence>
<evidence type="ECO:0000256" key="7">
    <source>
        <dbReference type="ARBA" id="ARBA00023136"/>
    </source>
</evidence>
<dbReference type="InterPro" id="IPR036259">
    <property type="entry name" value="MFS_trans_sf"/>
</dbReference>
<dbReference type="PROSITE" id="PS50850">
    <property type="entry name" value="MFS"/>
    <property type="match status" value="1"/>
</dbReference>
<keyword evidence="6 8" id="KW-1133">Transmembrane helix</keyword>
<dbReference type="PROSITE" id="PS00216">
    <property type="entry name" value="SUGAR_TRANSPORT_1"/>
    <property type="match status" value="1"/>
</dbReference>
<gene>
    <name evidence="10" type="ORF">ACFFF6_19295</name>
</gene>
<keyword evidence="7 8" id="KW-0472">Membrane</keyword>
<evidence type="ECO:0000256" key="8">
    <source>
        <dbReference type="SAM" id="Phobius"/>
    </source>
</evidence>
<dbReference type="InterPro" id="IPR011701">
    <property type="entry name" value="MFS"/>
</dbReference>
<feature type="domain" description="Major facilitator superfamily (MFS) profile" evidence="9">
    <location>
        <begin position="28"/>
        <end position="415"/>
    </location>
</feature>
<reference evidence="10 11" key="1">
    <citation type="submission" date="2024-09" db="EMBL/GenBank/DDBJ databases">
        <authorList>
            <person name="Sun Q."/>
            <person name="Mori K."/>
        </authorList>
    </citation>
    <scope>NUCLEOTIDE SEQUENCE [LARGE SCALE GENOMIC DNA]</scope>
    <source>
        <strain evidence="10 11">CICC 10874</strain>
    </source>
</reference>
<feature type="transmembrane region" description="Helical" evidence="8">
    <location>
        <begin position="66"/>
        <end position="85"/>
    </location>
</feature>
<dbReference type="InterPro" id="IPR005829">
    <property type="entry name" value="Sugar_transporter_CS"/>
</dbReference>
<evidence type="ECO:0000256" key="6">
    <source>
        <dbReference type="ARBA" id="ARBA00022989"/>
    </source>
</evidence>
<keyword evidence="3" id="KW-0813">Transport</keyword>
<evidence type="ECO:0000313" key="11">
    <source>
        <dbReference type="Proteomes" id="UP001589793"/>
    </source>
</evidence>
<feature type="transmembrane region" description="Helical" evidence="8">
    <location>
        <begin position="302"/>
        <end position="324"/>
    </location>
</feature>
<evidence type="ECO:0000256" key="2">
    <source>
        <dbReference type="ARBA" id="ARBA00006236"/>
    </source>
</evidence>
<feature type="transmembrane region" description="Helical" evidence="8">
    <location>
        <begin position="391"/>
        <end position="410"/>
    </location>
</feature>
<feature type="transmembrane region" description="Helical" evidence="8">
    <location>
        <begin position="122"/>
        <end position="143"/>
    </location>
</feature>
<keyword evidence="11" id="KW-1185">Reference proteome</keyword>
<feature type="transmembrane region" description="Helical" evidence="8">
    <location>
        <begin position="366"/>
        <end position="385"/>
    </location>
</feature>
<organism evidence="10 11">
    <name type="scientific">Brachybacterium hainanense</name>
    <dbReference type="NCBI Taxonomy" id="1541174"/>
    <lineage>
        <taxon>Bacteria</taxon>
        <taxon>Bacillati</taxon>
        <taxon>Actinomycetota</taxon>
        <taxon>Actinomycetes</taxon>
        <taxon>Micrococcales</taxon>
        <taxon>Dermabacteraceae</taxon>
        <taxon>Brachybacterium</taxon>
    </lineage>
</organism>
<feature type="transmembrane region" description="Helical" evidence="8">
    <location>
        <begin position="29"/>
        <end position="46"/>
    </location>
</feature>
<proteinExistence type="inferred from homology"/>
<dbReference type="InterPro" id="IPR020846">
    <property type="entry name" value="MFS_dom"/>
</dbReference>
<dbReference type="NCBIfam" id="TIGR00710">
    <property type="entry name" value="efflux_Bcr_CflA"/>
    <property type="match status" value="1"/>
</dbReference>
<dbReference type="Proteomes" id="UP001589793">
    <property type="component" value="Unassembled WGS sequence"/>
</dbReference>
<dbReference type="SUPFAM" id="SSF103473">
    <property type="entry name" value="MFS general substrate transporter"/>
    <property type="match status" value="1"/>
</dbReference>
<feature type="transmembrane region" description="Helical" evidence="8">
    <location>
        <begin position="238"/>
        <end position="259"/>
    </location>
</feature>
<keyword evidence="4" id="KW-1003">Cell membrane</keyword>
<comment type="similarity">
    <text evidence="2">Belongs to the major facilitator superfamily. Bcr/CmlA family.</text>
</comment>
<protein>
    <submittedName>
        <fullName evidence="10">Multidrug effflux MFS transporter</fullName>
    </submittedName>
</protein>
<evidence type="ECO:0000256" key="3">
    <source>
        <dbReference type="ARBA" id="ARBA00022448"/>
    </source>
</evidence>
<comment type="caution">
    <text evidence="10">The sequence shown here is derived from an EMBL/GenBank/DDBJ whole genome shotgun (WGS) entry which is preliminary data.</text>
</comment>
<dbReference type="InterPro" id="IPR050189">
    <property type="entry name" value="MFS_Efflux_Transporters"/>
</dbReference>
<dbReference type="EMBL" id="JBHLSV010000040">
    <property type="protein sequence ID" value="MFC0676102.1"/>
    <property type="molecule type" value="Genomic_DNA"/>
</dbReference>
<sequence length="430" mass="44360">MSITQSSSRTAPIPARPSVREHGARRARLGLVLLLGSLSAFGALTIDMYVPAMPSMAQQLATDASAVQATLTVFVIGLALGQVLAGPLSDAWGRRAPLLIGLGIYVIGSLGCALAPSVEWLIAARLIQSLGAATGTVLARAIARDLHSGTAMTRFLSTLMLVNGLAPVLAPVLGAQLLTWASWRAVFGVLVGIGTLLLLAVIAFLPESLPAHRRRPARTDAVLSGFGRLLADADLRRHVLAAALMFSAVFVYISGSAFVLQDLHGLSALEFGLVFGANGLGIVIAGWVNGRIVGRWASEATLLRGSLLVAAIGGLAVTACAFLRAPLPLLLVALFVTVSMLGPVLADATSLALAEHGDSAGTASSLQGMLQFLLAALAAWITSQLGTGPGIMGAAMTACVLLALLPLLVADLRRRRRCGPGSADARCRRG</sequence>
<dbReference type="InterPro" id="IPR004812">
    <property type="entry name" value="Efflux_drug-R_Bcr/CmlA"/>
</dbReference>
<feature type="transmembrane region" description="Helical" evidence="8">
    <location>
        <begin position="185"/>
        <end position="205"/>
    </location>
</feature>
<feature type="transmembrane region" description="Helical" evidence="8">
    <location>
        <begin position="330"/>
        <end position="354"/>
    </location>
</feature>
<dbReference type="Gene3D" id="1.20.1720.10">
    <property type="entry name" value="Multidrug resistance protein D"/>
    <property type="match status" value="1"/>
</dbReference>
<evidence type="ECO:0000313" key="10">
    <source>
        <dbReference type="EMBL" id="MFC0676102.1"/>
    </source>
</evidence>
<dbReference type="PANTHER" id="PTHR43124:SF3">
    <property type="entry name" value="CHLORAMPHENICOL EFFLUX PUMP RV0191"/>
    <property type="match status" value="1"/>
</dbReference>
<comment type="subcellular location">
    <subcellularLocation>
        <location evidence="1">Cell membrane</location>
        <topology evidence="1">Multi-pass membrane protein</topology>
    </subcellularLocation>
</comment>
<feature type="transmembrane region" description="Helical" evidence="8">
    <location>
        <begin position="155"/>
        <end position="179"/>
    </location>
</feature>
<evidence type="ECO:0000256" key="1">
    <source>
        <dbReference type="ARBA" id="ARBA00004651"/>
    </source>
</evidence>
<dbReference type="CDD" id="cd17320">
    <property type="entry name" value="MFS_MdfA_MDR_like"/>
    <property type="match status" value="1"/>
</dbReference>
<name>A0ABV6RGJ0_9MICO</name>
<accession>A0ABV6RGJ0</accession>
<keyword evidence="5 8" id="KW-0812">Transmembrane</keyword>
<dbReference type="RefSeq" id="WP_376983147.1">
    <property type="nucleotide sequence ID" value="NZ_JBHLSV010000040.1"/>
</dbReference>
<feature type="transmembrane region" description="Helical" evidence="8">
    <location>
        <begin position="271"/>
        <end position="290"/>
    </location>
</feature>
<evidence type="ECO:0000259" key="9">
    <source>
        <dbReference type="PROSITE" id="PS50850"/>
    </source>
</evidence>
<dbReference type="Pfam" id="PF07690">
    <property type="entry name" value="MFS_1"/>
    <property type="match status" value="1"/>
</dbReference>